<dbReference type="SUPFAM" id="SSF54292">
    <property type="entry name" value="2Fe-2S ferredoxin-like"/>
    <property type="match status" value="1"/>
</dbReference>
<comment type="cofactor">
    <cofactor evidence="2">
        <name>FAD</name>
        <dbReference type="ChEBI" id="CHEBI:57692"/>
    </cofactor>
</comment>
<dbReference type="FunFam" id="3.30.43.10:FF:000026">
    <property type="entry name" value="Aldehyde oxidase 4"/>
    <property type="match status" value="1"/>
</dbReference>
<feature type="domain" description="FAD-binding PCMH-type" evidence="15">
    <location>
        <begin position="622"/>
        <end position="806"/>
    </location>
</feature>
<dbReference type="Pfam" id="PF00941">
    <property type="entry name" value="FAD_binding_5"/>
    <property type="match status" value="1"/>
</dbReference>
<evidence type="ECO:0000256" key="5">
    <source>
        <dbReference type="ARBA" id="ARBA00022490"/>
    </source>
</evidence>
<dbReference type="FunFam" id="3.90.1170.50:FF:000003">
    <property type="entry name" value="Aldehyde oxidase"/>
    <property type="match status" value="1"/>
</dbReference>
<evidence type="ECO:0000256" key="12">
    <source>
        <dbReference type="ARBA" id="ARBA00034078"/>
    </source>
</evidence>
<dbReference type="SMART" id="SM01092">
    <property type="entry name" value="CO_deh_flav_C"/>
    <property type="match status" value="1"/>
</dbReference>
<dbReference type="FunFam" id="3.30.365.10:FF:000001">
    <property type="entry name" value="Xanthine dehydrogenase oxidase"/>
    <property type="match status" value="1"/>
</dbReference>
<dbReference type="InterPro" id="IPR002888">
    <property type="entry name" value="2Fe-2S-bd"/>
</dbReference>
<gene>
    <name evidence="16" type="ORF">AT9943_LOCUS325</name>
</gene>
<dbReference type="Gene3D" id="3.30.390.50">
    <property type="entry name" value="CO dehydrogenase flavoprotein, C-terminal domain"/>
    <property type="match status" value="1"/>
</dbReference>
<dbReference type="InterPro" id="IPR036884">
    <property type="entry name" value="2Fe-2S-bd_dom_sf"/>
</dbReference>
<evidence type="ECO:0000256" key="3">
    <source>
        <dbReference type="ARBA" id="ARBA00004496"/>
    </source>
</evidence>
<dbReference type="EC" id="1.2.3.7" evidence="13"/>
<dbReference type="FunFam" id="3.30.365.10:FF:000029">
    <property type="entry name" value="Aldehyde oxidase"/>
    <property type="match status" value="1"/>
</dbReference>
<dbReference type="Gene3D" id="1.25.40.10">
    <property type="entry name" value="Tetratricopeptide repeat domain"/>
    <property type="match status" value="1"/>
</dbReference>
<dbReference type="SUPFAM" id="SSF54665">
    <property type="entry name" value="CO dehydrogenase molybdoprotein N-domain-like"/>
    <property type="match status" value="1"/>
</dbReference>
<dbReference type="Gene3D" id="3.30.365.10">
    <property type="entry name" value="Aldehyde oxidase/xanthine dehydrogenase, molybdopterin binding domain"/>
    <property type="match status" value="4"/>
</dbReference>
<evidence type="ECO:0000256" key="4">
    <source>
        <dbReference type="ARBA" id="ARBA00006849"/>
    </source>
</evidence>
<feature type="region of interest" description="Disordered" evidence="14">
    <location>
        <begin position="110"/>
        <end position="137"/>
    </location>
</feature>
<dbReference type="InterPro" id="IPR008274">
    <property type="entry name" value="AldOxase/xan_DH_MoCoBD1"/>
</dbReference>
<feature type="compositionally biased region" description="Basic and acidic residues" evidence="14">
    <location>
        <begin position="121"/>
        <end position="137"/>
    </location>
</feature>
<dbReference type="InterPro" id="IPR036010">
    <property type="entry name" value="2Fe-2S_ferredoxin-like_sf"/>
</dbReference>
<dbReference type="SUPFAM" id="SSF56003">
    <property type="entry name" value="Molybdenum cofactor-binding domain"/>
    <property type="match status" value="1"/>
</dbReference>
<dbReference type="SUPFAM" id="SSF56176">
    <property type="entry name" value="FAD-binding/transporter-associated domain-like"/>
    <property type="match status" value="1"/>
</dbReference>
<dbReference type="SUPFAM" id="SSF55447">
    <property type="entry name" value="CO dehydrogenase flavoprotein C-terminal domain-like"/>
    <property type="match status" value="1"/>
</dbReference>
<evidence type="ECO:0000256" key="6">
    <source>
        <dbReference type="ARBA" id="ARBA00022505"/>
    </source>
</evidence>
<dbReference type="InterPro" id="IPR011990">
    <property type="entry name" value="TPR-like_helical_dom_sf"/>
</dbReference>
<dbReference type="InterPro" id="IPR016169">
    <property type="entry name" value="FAD-bd_PCMH_sub2"/>
</dbReference>
<evidence type="ECO:0000256" key="7">
    <source>
        <dbReference type="ARBA" id="ARBA00022714"/>
    </source>
</evidence>
<dbReference type="Gene3D" id="3.30.43.10">
    <property type="entry name" value="Uridine Diphospho-n-acetylenolpyruvylglucosamine Reductase, domain 2"/>
    <property type="match status" value="1"/>
</dbReference>
<dbReference type="GO" id="GO:0005506">
    <property type="term" value="F:iron ion binding"/>
    <property type="evidence" value="ECO:0007669"/>
    <property type="project" value="InterPro"/>
</dbReference>
<dbReference type="InterPro" id="IPR036318">
    <property type="entry name" value="FAD-bd_PCMH-like_sf"/>
</dbReference>
<dbReference type="GO" id="GO:0071949">
    <property type="term" value="F:FAD binding"/>
    <property type="evidence" value="ECO:0007669"/>
    <property type="project" value="InterPro"/>
</dbReference>
<dbReference type="InterPro" id="IPR016166">
    <property type="entry name" value="FAD-bd_PCMH"/>
</dbReference>
<evidence type="ECO:0000256" key="1">
    <source>
        <dbReference type="ARBA" id="ARBA00001924"/>
    </source>
</evidence>
<feature type="region of interest" description="Disordered" evidence="14">
    <location>
        <begin position="319"/>
        <end position="345"/>
    </location>
</feature>
<dbReference type="GO" id="GO:0051537">
    <property type="term" value="F:2 iron, 2 sulfur cluster binding"/>
    <property type="evidence" value="ECO:0007669"/>
    <property type="project" value="UniProtKB-KW"/>
</dbReference>
<dbReference type="Proteomes" id="UP000516314">
    <property type="component" value="Chromosome 1"/>
</dbReference>
<evidence type="ECO:0000256" key="9">
    <source>
        <dbReference type="ARBA" id="ARBA00023004"/>
    </source>
</evidence>
<dbReference type="PANTHER" id="PTHR11908:SF140">
    <property type="entry name" value="ALDEHYDE OXIDASE 4"/>
    <property type="match status" value="1"/>
</dbReference>
<dbReference type="InterPro" id="IPR012675">
    <property type="entry name" value="Beta-grasp_dom_sf"/>
</dbReference>
<comment type="subcellular location">
    <subcellularLocation>
        <location evidence="3">Cytoplasm</location>
    </subcellularLocation>
</comment>
<dbReference type="InterPro" id="IPR036856">
    <property type="entry name" value="Ald_Oxase/Xan_DH_a/b_sf"/>
</dbReference>
<dbReference type="Pfam" id="PF02738">
    <property type="entry name" value="MoCoBD_1"/>
    <property type="match status" value="1"/>
</dbReference>
<dbReference type="Pfam" id="PF01315">
    <property type="entry name" value="Ald_Xan_dh_C"/>
    <property type="match status" value="1"/>
</dbReference>
<organism evidence="16 17">
    <name type="scientific">Arabidopsis thaliana</name>
    <name type="common">Mouse-ear cress</name>
    <dbReference type="NCBI Taxonomy" id="3702"/>
    <lineage>
        <taxon>Eukaryota</taxon>
        <taxon>Viridiplantae</taxon>
        <taxon>Streptophyta</taxon>
        <taxon>Embryophyta</taxon>
        <taxon>Tracheophyta</taxon>
        <taxon>Spermatophyta</taxon>
        <taxon>Magnoliopsida</taxon>
        <taxon>eudicotyledons</taxon>
        <taxon>Gunneridae</taxon>
        <taxon>Pentapetalae</taxon>
        <taxon>rosids</taxon>
        <taxon>malvids</taxon>
        <taxon>Brassicales</taxon>
        <taxon>Brassicaceae</taxon>
        <taxon>Camelineae</taxon>
        <taxon>Arabidopsis</taxon>
    </lineage>
</organism>
<dbReference type="Gene3D" id="3.90.1170.50">
    <property type="entry name" value="Aldehyde oxidase/xanthine dehydrogenase, a/b hammerhead"/>
    <property type="match status" value="1"/>
</dbReference>
<keyword evidence="7" id="KW-0001">2Fe-2S</keyword>
<dbReference type="InterPro" id="IPR036683">
    <property type="entry name" value="CO_DH_flav_C_dom_sf"/>
</dbReference>
<dbReference type="EMBL" id="LR881466">
    <property type="protein sequence ID" value="CAD5311734.1"/>
    <property type="molecule type" value="Genomic_DNA"/>
</dbReference>
<dbReference type="Pfam" id="PF01799">
    <property type="entry name" value="Fer2_2"/>
    <property type="match status" value="1"/>
</dbReference>
<dbReference type="GO" id="GO:0005737">
    <property type="term" value="C:cytoplasm"/>
    <property type="evidence" value="ECO:0007669"/>
    <property type="project" value="UniProtKB-SubCell"/>
</dbReference>
<keyword evidence="9" id="KW-0408">Iron</keyword>
<dbReference type="Gene3D" id="1.10.150.120">
    <property type="entry name" value="[2Fe-2S]-binding domain"/>
    <property type="match status" value="1"/>
</dbReference>
<dbReference type="InterPro" id="IPR002346">
    <property type="entry name" value="Mopterin_DH_FAD-bd"/>
</dbReference>
<dbReference type="SMART" id="SM01008">
    <property type="entry name" value="Ald_Xan_dh_C"/>
    <property type="match status" value="1"/>
</dbReference>
<evidence type="ECO:0000259" key="15">
    <source>
        <dbReference type="PROSITE" id="PS51387"/>
    </source>
</evidence>
<dbReference type="PANTHER" id="PTHR11908">
    <property type="entry name" value="XANTHINE DEHYDROGENASE"/>
    <property type="match status" value="1"/>
</dbReference>
<name>A0A7G2DNG0_ARATH</name>
<keyword evidence="11" id="KW-0520">NAD</keyword>
<reference evidence="16 17" key="1">
    <citation type="submission" date="2020-09" db="EMBL/GenBank/DDBJ databases">
        <authorList>
            <person name="Ashkenazy H."/>
        </authorList>
    </citation>
    <scope>NUCLEOTIDE SEQUENCE [LARGE SCALE GENOMIC DNA]</scope>
    <source>
        <strain evidence="17">cv. Cdm-0</strain>
    </source>
</reference>
<evidence type="ECO:0000313" key="17">
    <source>
        <dbReference type="Proteomes" id="UP000516314"/>
    </source>
</evidence>
<dbReference type="InterPro" id="IPR005107">
    <property type="entry name" value="CO_DH_flav_C"/>
</dbReference>
<dbReference type="Gene3D" id="3.30.465.10">
    <property type="match status" value="1"/>
</dbReference>
<evidence type="ECO:0000256" key="8">
    <source>
        <dbReference type="ARBA" id="ARBA00022723"/>
    </source>
</evidence>
<dbReference type="InterPro" id="IPR016167">
    <property type="entry name" value="FAD-bd_PCMH_sub1"/>
</dbReference>
<comment type="similarity">
    <text evidence="4">Belongs to the xanthine dehydrogenase family.</text>
</comment>
<dbReference type="Gene3D" id="3.10.20.30">
    <property type="match status" value="1"/>
</dbReference>
<dbReference type="InterPro" id="IPR037165">
    <property type="entry name" value="AldOxase/xan_DH_Mopterin-bd_sf"/>
</dbReference>
<keyword evidence="10" id="KW-0411">Iron-sulfur</keyword>
<dbReference type="InterPro" id="IPR000674">
    <property type="entry name" value="Ald_Oxase/Xan_DH_a/b"/>
</dbReference>
<dbReference type="PROSITE" id="PS51387">
    <property type="entry name" value="FAD_PCMH"/>
    <property type="match status" value="1"/>
</dbReference>
<comment type="cofactor">
    <cofactor evidence="12">
        <name>[2Fe-2S] cluster</name>
        <dbReference type="ChEBI" id="CHEBI:190135"/>
    </cofactor>
</comment>
<evidence type="ECO:0000256" key="11">
    <source>
        <dbReference type="ARBA" id="ARBA00023027"/>
    </source>
</evidence>
<dbReference type="Pfam" id="PF03450">
    <property type="entry name" value="CO_deh_flav_C"/>
    <property type="match status" value="1"/>
</dbReference>
<evidence type="ECO:0000313" key="16">
    <source>
        <dbReference type="EMBL" id="CAD5311734.1"/>
    </source>
</evidence>
<dbReference type="InterPro" id="IPR046867">
    <property type="entry name" value="AldOxase/xan_DH_MoCoBD2"/>
</dbReference>
<dbReference type="GO" id="GO:0050302">
    <property type="term" value="F:indole-3-acetaldehyde oxidase activity"/>
    <property type="evidence" value="ECO:0007669"/>
    <property type="project" value="UniProtKB-EC"/>
</dbReference>
<keyword evidence="5" id="KW-0963">Cytoplasm</keyword>
<dbReference type="Pfam" id="PF20256">
    <property type="entry name" value="MoCoBD_2"/>
    <property type="match status" value="1"/>
</dbReference>
<sequence length="1793" mass="199362">MAGFSSLIPRTLLKRAVSSATRNLTAPLASISAARNLFIGGGCDENYGEPGVFSHSNGIRKYNTVGNAGALTGPFHHLLGVNQTNKPAFLRVQSMSYQFVADSHSSPKRIVKNEDEEDFSDSSKKGNAENPRKHQIGENIPKKDKIKFLVNTLLDIEDNKEAVYGALDAWVAWERNFPIASLKIVIASLEKEHQWHRMVQVIKWILSKGQGNTMGTYGQLIRALDMDRRAEEAHVIWRKKVGNDLHSVPWQLCLQMMRIYFRNNMLQELVKLFKDLESYDRKPPDKHIVQTVADAYELLGMLDEKERVVTKYSHLLLGTPSDDKPSRSSRKKKKPELRIPEATTEGAVDAAKAEIQEERKENLDNHQESEAATEKQFEHGATEMLRFQICVRSLMAIRFSTKEGIFRDGLICGKWEPNGMGRRKRKGLGDINQTSKAKVTFRWGCGACIVILSKYDPVLDQVEEYSINSCLTLLCSLNGCSITTSDGLGNTEKGFHPIHKRFAGFHASQCGFCTPGMCISLYSALSKAHNSQSSPDYLTALAAEKSIAGNLCRCTGYRPIADACKSFASDVDIEDLGFNSFWRKGESREEMLKKLPPYNPEKDLITFPDFLKEKIKCQHNVLDQTRYHWSTPGSVAELQEILATTNPGKDRGLIKLVVGNTGTGYYKEEKQYGRYIDISHIPEMSMIKKDDRGIEIGAVVTISKVIDALMEENTSAYVFKKIGVHMEKVANHFIRNSGSIGGNLVMAQSKSFPSDITTLLLAADASVHMINAGRHEKLRMGEYLVSPPILDTKTVLLKVHIPRWIASSTTGLLFETYRAALRPIGSALPYINAAFLAVVSHDASSSGIIVDKCRLAFGSYGGYHSIRAREVEDFLTGKILSHSVLYEAVRLLKGIIVPSIDTSYSEYKKSLAVGFLFDFLYPLIESGSWDSEGKHIDGHIDPTICLPLLSSAQQVFESKEYHPVGEAIIKFGAEMQASGEAVYVDDIPSLPHCLHGAFIYSTKPLAWIKSVGFSGNVTPIGVLAVITFKDIPEVGQNIGYITMFGTGLLFADEVTISAGQIIALVVADTQKHADMAAHLAVVEYDSRNIGTPVLSVEDAVKRSSLFEVPPDYQPEPVGDISKGMAEADRKIRSVELRLGSQYFFYMETQTALALPDEDNCLVVYSSTQAPEFTQTVIATCLGIPEHNVRVITRRVGGGFGGKAIKSMPVATACALAAKKMQRPVRIYVNRKTDMIMAGGRHPLKITYSVGFRSDGKLTALDLNLLIDAGSDVDVSLVMPQNIMNSLRKYDWGALSFDIKVCKTNLPSRTSLRAPGEVQGSYIAESIIENVASSLKMDVDVVRRINLHTYESLRKFYKQAAGEPDEYTLPLLWDKLEISADFRRRAESVKEFNRCNIWRKRGISRVPIIHLVIHRPTPGKVSILNDGSVAVEVAGIEVGQGLWTKVQQMVAYGLGMIKCEGSDDLLERIRLLQTDTLSMSQSSYTAGSTTSENCCEAVRLCCGILVERLRPTMNQILENARSVTWDMLIQQANAQSVDLSARTFYKPESSSAEYLNYGVGASEVEVDLVTGRTEIIRSDIIYDCGKSLNPAVDLGQIEGAFVQGIGFFMYEEYTTNENGLVNEEGTWDYKIPTIDTIPKQFNVQILNSGHHKNRILSSKASGEPPLLVAASVHCATRSAIREARKQYLSWNCIDDDHRERCDLGFELPVPATMPVVKQLCGLESIEKTHRSRERQKVDDHPRQCHRIRLITRLKISPPFLFSVSVFAFHDLYQIMDRQSEVVTQTMDDAAYASL</sequence>
<keyword evidence="8" id="KW-0479">Metal-binding</keyword>
<dbReference type="FunFam" id="1.10.150.120:FF:000006">
    <property type="entry name" value="Aldehyde oxidase"/>
    <property type="match status" value="1"/>
</dbReference>
<evidence type="ECO:0000256" key="13">
    <source>
        <dbReference type="ARBA" id="ARBA00067017"/>
    </source>
</evidence>
<accession>A0A7G2DNG0</accession>
<proteinExistence type="inferred from homology"/>
<dbReference type="SUPFAM" id="SSF47741">
    <property type="entry name" value="CO dehydrogenase ISP C-domain like"/>
    <property type="match status" value="1"/>
</dbReference>
<dbReference type="InterPro" id="IPR016208">
    <property type="entry name" value="Ald_Oxase/xanthine_DH-like"/>
</dbReference>
<protein>
    <recommendedName>
        <fullName evidence="13">indole-3-acetaldehyde oxidase</fullName>
        <ecNumber evidence="13">1.2.3.7</ecNumber>
    </recommendedName>
</protein>
<evidence type="ECO:0000256" key="10">
    <source>
        <dbReference type="ARBA" id="ARBA00023014"/>
    </source>
</evidence>
<evidence type="ECO:0000256" key="2">
    <source>
        <dbReference type="ARBA" id="ARBA00001974"/>
    </source>
</evidence>
<comment type="cofactor">
    <cofactor evidence="1">
        <name>Mo-molybdopterin</name>
        <dbReference type="ChEBI" id="CHEBI:71302"/>
    </cofactor>
</comment>
<evidence type="ECO:0000256" key="14">
    <source>
        <dbReference type="SAM" id="MobiDB-lite"/>
    </source>
</evidence>
<keyword evidence="6" id="KW-0500">Molybdenum</keyword>